<dbReference type="SMART" id="SM00710">
    <property type="entry name" value="PbH1"/>
    <property type="match status" value="12"/>
</dbReference>
<dbReference type="Pfam" id="PF17963">
    <property type="entry name" value="Big_9"/>
    <property type="match status" value="4"/>
</dbReference>
<dbReference type="PANTHER" id="PTHR11319:SF35">
    <property type="entry name" value="OUTER MEMBRANE PROTEIN PMPC-RELATED"/>
    <property type="match status" value="1"/>
</dbReference>
<keyword evidence="4" id="KW-0964">Secreted</keyword>
<evidence type="ECO:0000256" key="3">
    <source>
        <dbReference type="ARBA" id="ARBA00004613"/>
    </source>
</evidence>
<evidence type="ECO:0000313" key="10">
    <source>
        <dbReference type="Proteomes" id="UP000199118"/>
    </source>
</evidence>
<keyword evidence="7" id="KW-0998">Cell outer membrane</keyword>
<dbReference type="PANTHER" id="PTHR11319">
    <property type="entry name" value="G PROTEIN-COUPLED RECEPTOR-RELATED"/>
    <property type="match status" value="1"/>
</dbReference>
<keyword evidence="5" id="KW-0732">Signal</keyword>
<accession>A0A1H3A0Z2</accession>
<gene>
    <name evidence="9" type="ORF">SAMN05444336_10419</name>
</gene>
<dbReference type="InterPro" id="IPR006626">
    <property type="entry name" value="PbH1"/>
</dbReference>
<keyword evidence="6" id="KW-0472">Membrane</keyword>
<dbReference type="STRING" id="356660.SAMN05444336_10419"/>
<name>A0A1H3A0Z2_9RHOB</name>
<dbReference type="EMBL" id="FNMZ01000004">
    <property type="protein sequence ID" value="SDX23357.1"/>
    <property type="molecule type" value="Genomic_DNA"/>
</dbReference>
<dbReference type="Proteomes" id="UP000199118">
    <property type="component" value="Unassembled WGS sequence"/>
</dbReference>
<dbReference type="GO" id="GO:0005576">
    <property type="term" value="C:extracellular region"/>
    <property type="evidence" value="ECO:0007669"/>
    <property type="project" value="UniProtKB-SubCell"/>
</dbReference>
<dbReference type="OrthoDB" id="9773411at2"/>
<proteinExistence type="predicted"/>
<feature type="region of interest" description="Disordered" evidence="8">
    <location>
        <begin position="362"/>
        <end position="384"/>
    </location>
</feature>
<evidence type="ECO:0000256" key="1">
    <source>
        <dbReference type="ARBA" id="ARBA00004196"/>
    </source>
</evidence>
<dbReference type="RefSeq" id="WP_092682159.1">
    <property type="nucleotide sequence ID" value="NZ_FNMZ01000004.1"/>
</dbReference>
<evidence type="ECO:0000313" key="9">
    <source>
        <dbReference type="EMBL" id="SDX23357.1"/>
    </source>
</evidence>
<evidence type="ECO:0000256" key="7">
    <source>
        <dbReference type="ARBA" id="ARBA00023237"/>
    </source>
</evidence>
<evidence type="ECO:0000256" key="8">
    <source>
        <dbReference type="SAM" id="MobiDB-lite"/>
    </source>
</evidence>
<evidence type="ECO:0000256" key="6">
    <source>
        <dbReference type="ARBA" id="ARBA00023136"/>
    </source>
</evidence>
<evidence type="ECO:0000256" key="2">
    <source>
        <dbReference type="ARBA" id="ARBA00004442"/>
    </source>
</evidence>
<dbReference type="InterPro" id="IPR003368">
    <property type="entry name" value="POMP_repeat"/>
</dbReference>
<comment type="subcellular location">
    <subcellularLocation>
        <location evidence="1">Cell envelope</location>
    </subcellularLocation>
    <subcellularLocation>
        <location evidence="2">Cell outer membrane</location>
    </subcellularLocation>
    <subcellularLocation>
        <location evidence="3">Secreted</location>
    </subcellularLocation>
</comment>
<keyword evidence="10" id="KW-1185">Reference proteome</keyword>
<sequence length="1792" mass="175860">MTTFTVDTLDDELFDNGTLAEEMADGGGLSLREAIGLANTGLHAAGDGPGIELDAALAGGVLLLSQGQLSLAANMSIAADLTIDAQGASRVMQVTGGHAILSGLSLINGAVTGKGGGLELQSGGSAALTGVTVGDNTASGGAGGIHVASGATLTARDTAVIDNATGLYGGGLIVNGDATFLNSEIGGNSAGKWGGGVDLDGGGALSLVNVTVHGNSAVNGGAGVDAWNGALSVVSSTFTGNTAGGRGGAIYMFVSSDHQSSVANSIFAGNAAASVITGHDMFLAGQDLDFAGGVILGTQARTPSGAFAAPADKVTVLDDEGLTLADLFAEVDAGTGGGRVEDNGGPVRSAALALSVDNPALGGADGSVGRDAQDLDGDGTTDETMPVDARMVERGAIFDIGAHESTSDPASAMVTTLLDVVDADDGLLSLREAIALVEATGVAGGRITFAMGGTIALDGTQLEIAGDVIIEGDRDGDGNGDVTLDAGGLSRVMQVTGGADATINGVNFTDGDAISGGGLLIDGESTLMLSRAIISDNIASSDGGGIALGAGSTLRGRDLVLKGNTAGSEGGGINVTGDATLVNAEIAENSAIFGGGIEMEDPAASLVLVNGVVHGNHAHGSGGGIDAYRGTVVVQSSTVTGNYAANLGGGLYVGDGATMTATNSIFAGNDAGAGNDAYLLEDLASGGGLILGTAAELQNGAPAPVATVAPAADLFAQIDGATGGGLAADNGGFGRTVALKLSADNPALGGAVTDPGLVADDALDLDGDGDVSERLSQDAAGAARDWNQTDVGALEAAPLDPSPLDPAALIVTTVEDVVDENDGLVSLREAVAVANAAATGGLITFDASLDSGAGVGAPRLLLAGGEIGITGDVGIDGDIDGDGTADVTLDGQGLSRVMSVTSGGSATLSGLVVTGGDAGFANGGGILVNNASLDLRDSVIEGNASGFGGGLYAFAGDLRVANTEFRGNAAGYGGGMAVWNSTLAMGSVTVAQNMASNAGGGIAIFDSNVALANLTLADNTAGFQRGGAWFFRTEGSITQSTITGNVASSAYGGVQVDGDSGGLTIGNSILAGNLAFSSADQDLSVNGAGVATLAGGVILGAAADATGGTLNTPGTVTVLADGPRTLADVFAGIEPDGAPTLAANGGSVRTAALRLDASNPALASGDPGVLPLDINDVDDDFDFGEPLPIAANGVAIRSGAPDLGAAAVVATPDAVDDAYALGVTGGVFSKNVMADGGLGPDLDRGLATVVSAVDGEASRVGVSFDLAEGGRVRVNADGQFWFARDGDFDDLASGESRTVSFTYTLVNALGLSDAAQVSLTVTSPNAPPVAHDDAFATNPSAVYARSVFDDNGFGADGDPDGQAITVSSFEGSAANVGERVDLADGGAVRLLADGQFWFVADGDFDGLAPGESAETSFSYAISDGFGGTDTAVATFTVTAPNAPPVARDDAFATNPSAVYARSVFDDNGFGADGDPDGQAITVSSFEGASANVGERVDLADGGAVRLLADGRFWFVADGDFDGLAPGESAETSFSYAISDGFGGTDTAVATFTVTAPNAPPVAQDDAFATNPSAVYARSVFDDNGFGADGDPDGQAITVSSFEGSAANVGERVDLADGGAVRLLSDGRFWFVADGDFDGLAPGESAETSFSYAISDGFGGTDTAVATFTVTAPNAPPVAQDDAFATNPSAVYARSVFDDNGFGADGDPDGQAITVSSFEGSAANVGERVDLADGGAVRLLSDGRFWFVADGDFDGLAPGESAETSFSYAISDGFGGTDTAVATFTVTAPDALM</sequence>
<evidence type="ECO:0000256" key="5">
    <source>
        <dbReference type="ARBA" id="ARBA00022729"/>
    </source>
</evidence>
<dbReference type="NCBIfam" id="TIGR01376">
    <property type="entry name" value="POMP_repeat"/>
    <property type="match status" value="1"/>
</dbReference>
<dbReference type="GO" id="GO:0009279">
    <property type="term" value="C:cell outer membrane"/>
    <property type="evidence" value="ECO:0007669"/>
    <property type="project" value="UniProtKB-SubCell"/>
</dbReference>
<organism evidence="9 10">
    <name type="scientific">Albimonas donghaensis</name>
    <dbReference type="NCBI Taxonomy" id="356660"/>
    <lineage>
        <taxon>Bacteria</taxon>
        <taxon>Pseudomonadati</taxon>
        <taxon>Pseudomonadota</taxon>
        <taxon>Alphaproteobacteria</taxon>
        <taxon>Rhodobacterales</taxon>
        <taxon>Paracoccaceae</taxon>
        <taxon>Albimonas</taxon>
    </lineage>
</organism>
<evidence type="ECO:0000256" key="4">
    <source>
        <dbReference type="ARBA" id="ARBA00022525"/>
    </source>
</evidence>
<dbReference type="SUPFAM" id="SSF51126">
    <property type="entry name" value="Pectin lyase-like"/>
    <property type="match status" value="3"/>
</dbReference>
<reference evidence="9 10" key="1">
    <citation type="submission" date="2016-10" db="EMBL/GenBank/DDBJ databases">
        <authorList>
            <person name="de Groot N.N."/>
        </authorList>
    </citation>
    <scope>NUCLEOTIDE SEQUENCE [LARGE SCALE GENOMIC DNA]</scope>
    <source>
        <strain evidence="9 10">DSM 17890</strain>
    </source>
</reference>
<dbReference type="InterPro" id="IPR011050">
    <property type="entry name" value="Pectin_lyase_fold/virulence"/>
</dbReference>
<protein>
    <submittedName>
        <fullName evidence="9">Polymorphic outer membrane protein repeat-containing protein</fullName>
    </submittedName>
</protein>